<evidence type="ECO:0000313" key="2">
    <source>
        <dbReference type="EMBL" id="PPJ36027.1"/>
    </source>
</evidence>
<comment type="caution">
    <text evidence="2">The sequence shown here is derived from an EMBL/GenBank/DDBJ whole genome shotgun (WGS) entry which is preliminary data.</text>
</comment>
<feature type="domain" description="Polymerase nucleotidyl transferase" evidence="1">
    <location>
        <begin position="19"/>
        <end position="59"/>
    </location>
</feature>
<dbReference type="RefSeq" id="WP_104376683.1">
    <property type="nucleotide sequence ID" value="NZ_PSZC01000016.1"/>
</dbReference>
<dbReference type="GO" id="GO:0016779">
    <property type="term" value="F:nucleotidyltransferase activity"/>
    <property type="evidence" value="ECO:0007669"/>
    <property type="project" value="InterPro"/>
</dbReference>
<dbReference type="CDD" id="cd05403">
    <property type="entry name" value="NT_KNTase_like"/>
    <property type="match status" value="1"/>
</dbReference>
<evidence type="ECO:0000313" key="3">
    <source>
        <dbReference type="Proteomes" id="UP000239874"/>
    </source>
</evidence>
<dbReference type="EMBL" id="PSZC01000016">
    <property type="protein sequence ID" value="PPJ36027.1"/>
    <property type="molecule type" value="Genomic_DNA"/>
</dbReference>
<dbReference type="InterPro" id="IPR043519">
    <property type="entry name" value="NT_sf"/>
</dbReference>
<dbReference type="SUPFAM" id="SSF81301">
    <property type="entry name" value="Nucleotidyltransferase"/>
    <property type="match status" value="1"/>
</dbReference>
<name>A0A2S6ALC1_9NOCA</name>
<dbReference type="Proteomes" id="UP000239874">
    <property type="component" value="Unassembled WGS sequence"/>
</dbReference>
<evidence type="ECO:0000259" key="1">
    <source>
        <dbReference type="Pfam" id="PF01909"/>
    </source>
</evidence>
<sequence>MTDEQFCDLVATHLAALPAVQAVTLGGSRATGTHTPDSDWDFAIYYRGSFSPDRLRQIGWPGTVSEVGAWGGGIFNGGAWLTIDGRATDIHYRDLDVVEHEIAEAHHGRFHWEPLMFHLAGIPSYLLVAELALTKILRGQLPRPQYPQALRAAAPPIWRDKAEQTLRYARNAYIPRGHITEIAGAIATAGMQTAHAVLAARGEWITNEKRLLHRAGLRELDQIITGLHPEPKTLDRALSHVQELLRSTE</sequence>
<dbReference type="AlphaFoldDB" id="A0A2S6ALC1"/>
<reference evidence="2 3" key="1">
    <citation type="submission" date="2018-02" db="EMBL/GenBank/DDBJ databases">
        <title>8 Nocardia nova and 1 Nocardia cyriacigeorgica strain used for evolution to TMP-SMX.</title>
        <authorList>
            <person name="Mehta H."/>
            <person name="Weng J."/>
            <person name="Shamoo Y."/>
        </authorList>
    </citation>
    <scope>NUCLEOTIDE SEQUENCE [LARGE SCALE GENOMIC DNA]</scope>
    <source>
        <strain evidence="2 3">MDA3139</strain>
    </source>
</reference>
<gene>
    <name evidence="2" type="ORF">C5E45_21650</name>
</gene>
<dbReference type="OrthoDB" id="5176171at2"/>
<dbReference type="Gene3D" id="3.30.460.10">
    <property type="entry name" value="Beta Polymerase, domain 2"/>
    <property type="match status" value="1"/>
</dbReference>
<dbReference type="Pfam" id="PF01909">
    <property type="entry name" value="NTP_transf_2"/>
    <property type="match status" value="1"/>
</dbReference>
<organism evidence="2 3">
    <name type="scientific">Nocardia nova</name>
    <dbReference type="NCBI Taxonomy" id="37330"/>
    <lineage>
        <taxon>Bacteria</taxon>
        <taxon>Bacillati</taxon>
        <taxon>Actinomycetota</taxon>
        <taxon>Actinomycetes</taxon>
        <taxon>Mycobacteriales</taxon>
        <taxon>Nocardiaceae</taxon>
        <taxon>Nocardia</taxon>
    </lineage>
</organism>
<proteinExistence type="predicted"/>
<protein>
    <submittedName>
        <fullName evidence="2">DNA polymerase subunit beta</fullName>
    </submittedName>
</protein>
<dbReference type="InterPro" id="IPR002934">
    <property type="entry name" value="Polymerase_NTP_transf_dom"/>
</dbReference>
<accession>A0A2S6ALC1</accession>